<gene>
    <name evidence="1" type="ORF">OBBRIDRAFT_834704</name>
</gene>
<accession>A0A8E2DMB7</accession>
<evidence type="ECO:0000313" key="1">
    <source>
        <dbReference type="EMBL" id="OCH90804.1"/>
    </source>
</evidence>
<organism evidence="1 2">
    <name type="scientific">Obba rivulosa</name>
    <dbReference type="NCBI Taxonomy" id="1052685"/>
    <lineage>
        <taxon>Eukaryota</taxon>
        <taxon>Fungi</taxon>
        <taxon>Dikarya</taxon>
        <taxon>Basidiomycota</taxon>
        <taxon>Agaricomycotina</taxon>
        <taxon>Agaricomycetes</taxon>
        <taxon>Polyporales</taxon>
        <taxon>Gelatoporiaceae</taxon>
        <taxon>Obba</taxon>
    </lineage>
</organism>
<keyword evidence="2" id="KW-1185">Reference proteome</keyword>
<sequence length="187" mass="21327">MNVPFIDMLVHPNHLHFHHVVQPVHPTIPPSQWATGGDPMTKKQASFLDKLSYDLGVWLPFLEEHFCGRPHNVTKAQAYELISMLIRGERPTQAYVQALCDGTLDQLQGSRVEEPEQQPELNQPVPETMKQYIQELLGSIRPSLPIRTETMTRREALGTILFLERCKIGIDDAQAHAENTVFLFTYT</sequence>
<evidence type="ECO:0000313" key="2">
    <source>
        <dbReference type="Proteomes" id="UP000250043"/>
    </source>
</evidence>
<dbReference type="EMBL" id="KV722397">
    <property type="protein sequence ID" value="OCH90804.1"/>
    <property type="molecule type" value="Genomic_DNA"/>
</dbReference>
<dbReference type="Proteomes" id="UP000250043">
    <property type="component" value="Unassembled WGS sequence"/>
</dbReference>
<name>A0A8E2DMB7_9APHY</name>
<reference evidence="1 2" key="1">
    <citation type="submission" date="2016-07" db="EMBL/GenBank/DDBJ databases">
        <title>Draft genome of the white-rot fungus Obba rivulosa 3A-2.</title>
        <authorList>
            <consortium name="DOE Joint Genome Institute"/>
            <person name="Miettinen O."/>
            <person name="Riley R."/>
            <person name="Acob R."/>
            <person name="Barry K."/>
            <person name="Cullen D."/>
            <person name="De Vries R."/>
            <person name="Hainaut M."/>
            <person name="Hatakka A."/>
            <person name="Henrissat B."/>
            <person name="Hilden K."/>
            <person name="Kuo R."/>
            <person name="Labutti K."/>
            <person name="Lipzen A."/>
            <person name="Makela M.R."/>
            <person name="Sandor L."/>
            <person name="Spatafora J.W."/>
            <person name="Grigoriev I.V."/>
            <person name="Hibbett D.S."/>
        </authorList>
    </citation>
    <scope>NUCLEOTIDE SEQUENCE [LARGE SCALE GENOMIC DNA]</scope>
    <source>
        <strain evidence="1 2">3A-2</strain>
    </source>
</reference>
<protein>
    <submittedName>
        <fullName evidence="1">Uncharacterized protein</fullName>
    </submittedName>
</protein>
<proteinExistence type="predicted"/>
<dbReference type="AlphaFoldDB" id="A0A8E2DMB7"/>
<dbReference type="OrthoDB" id="2751476at2759"/>